<dbReference type="Pfam" id="PF13731">
    <property type="entry name" value="WxL"/>
    <property type="match status" value="1"/>
</dbReference>
<reference evidence="2 3" key="1">
    <citation type="submission" date="2021-03" db="EMBL/GenBank/DDBJ databases">
        <title>Enterococcal diversity collection.</title>
        <authorList>
            <person name="Gilmore M.S."/>
            <person name="Schwartzman J."/>
            <person name="Van Tyne D."/>
            <person name="Martin M."/>
            <person name="Earl A.M."/>
            <person name="Manson A.L."/>
            <person name="Straub T."/>
            <person name="Salamzade R."/>
            <person name="Saavedra J."/>
            <person name="Lebreton F."/>
            <person name="Prichula J."/>
            <person name="Schaufler K."/>
            <person name="Gaca A."/>
            <person name="Sgardioli B."/>
            <person name="Wagenaar J."/>
            <person name="Strong T."/>
        </authorList>
    </citation>
    <scope>NUCLEOTIDE SEQUENCE [LARGE SCALE GENOMIC DNA]</scope>
    <source>
        <strain evidence="2 3">DIV0869a</strain>
    </source>
</reference>
<protein>
    <submittedName>
        <fullName evidence="2">Isopeptide-forming domain-containing fimbrial protein</fullName>
    </submittedName>
</protein>
<evidence type="ECO:0000313" key="3">
    <source>
        <dbReference type="Proteomes" id="UP000664632"/>
    </source>
</evidence>
<evidence type="ECO:0000259" key="1">
    <source>
        <dbReference type="Pfam" id="PF13731"/>
    </source>
</evidence>
<dbReference type="EMBL" id="JAFLWD010000011">
    <property type="protein sequence ID" value="MBO0439876.1"/>
    <property type="molecule type" value="Genomic_DNA"/>
</dbReference>
<feature type="domain" description="WxL" evidence="1">
    <location>
        <begin position="944"/>
        <end position="1114"/>
    </location>
</feature>
<organism evidence="2 3">
    <name type="scientific">Candidatus Enterococcus ikei</name>
    <dbReference type="NCBI Taxonomy" id="2815326"/>
    <lineage>
        <taxon>Bacteria</taxon>
        <taxon>Bacillati</taxon>
        <taxon>Bacillota</taxon>
        <taxon>Bacilli</taxon>
        <taxon>Lactobacillales</taxon>
        <taxon>Enterococcaceae</taxon>
        <taxon>Enterococcus</taxon>
    </lineage>
</organism>
<dbReference type="Pfam" id="PF20585">
    <property type="entry name" value="Pectate_lyase_5"/>
    <property type="match status" value="1"/>
</dbReference>
<sequence>MKTKKGVLIVGCLLIVLVIVVAFRLNDTKIKAEHADVIENSSQQSIDPLMKKTEEELHAQEDITLPQMNAFMEGRDYLDPQSIADGKITGGMTNLEYQLKYKSLNAQQNDAWNAKYNFRPETNVKHVSTYAEFAKYYEDNGVSKIVLDNDIVTTSNTVNLGRTESIEIDGQGYLLRFGNGSINLSDLTNIADFGQAFSDVPVFHMHDIQVANGNAAQIEAVNSWGFVNGRNSGDYTSVNANPRNGLWRYRIGNVYTPSGSAATNNQNIRGRLICANRAEVSVWGYNKLITGAENFYTGGMTYEPYAYYSGKIAYHNYSTIWFIQPVGTNNDSGNSTGTMKFDIGEGAFVYLHNTRDTSTAFPGVYEHFDQIKVGKNATYNANIAGSALSFNRDNSSFLAEEGSTVNLLSRRNSLNYPTLVIGSSNSTHATTGVGTAPRNVNVEFKSKSKVFIVGSNNSGVIGYRGTSKGGSQVLFDNPETFDIRNLRTNTGATRAFLGDENTDRGNHKFIIRNSDISIWENSIDMDGAPTYDYADVQEVQVTNAVAAGSVTSTNDDLRTQYTRSNFKRISGMNSTPKLNWIPVTDADYSQKGIVQIGYTAVGGEDPFDENGDAKVKPVYADDIRKAYVDYIDTLGNTYTGVSTKDNYVHWKKADHAIAGFQLAGKEMKGTPKRATLTNGVLTPYRIGEVTATTVIDVTPPDPAKVESGKVTNATKQLTGVGAESGAQIYIDTNGIRQAGGTVNDDGTWVYDLPGYLSKGDVIEIFLEDSAGKITEKLEPAAPSTNNENGNINPTVDMNYRDATFKAITKYVVEDVIPDQPTLVKTAISSGGETTSVGDIVTYTLKASNPKADSQDWKKVRLVDQLAEGLEFDPSNHGITINGEPIQDSQFEYEESTRTLTILAGDIAAKKNITATFNVKIGRGVVGEKIKNKASALGDSPQETPFVPGPTNPNSGHVLISVDSQEVPLPGDIIHGIIELSSFPTEIDFGKQRATGNTTRVETPEYSEELIVSDNRGTLKEWMLTVKVDTPMTSQLKENVKLPRAIRFSKNGNESVLDGNAYEIFTHKNDKQGDVNITETWKKNGQGFKLEVPPNQIGSLGVYKAILVWELADAPLPTP</sequence>
<dbReference type="RefSeq" id="WP_207111956.1">
    <property type="nucleotide sequence ID" value="NZ_JAFLWD010000011.1"/>
</dbReference>
<comment type="caution">
    <text evidence="2">The sequence shown here is derived from an EMBL/GenBank/DDBJ whole genome shotgun (WGS) entry which is preliminary data.</text>
</comment>
<gene>
    <name evidence="2" type="ORF">JZO69_05860</name>
</gene>
<dbReference type="InterPro" id="IPR026466">
    <property type="entry name" value="Fim_isopep_form_D2_dom"/>
</dbReference>
<name>A0ABS3GX85_9ENTE</name>
<dbReference type="Gene3D" id="2.60.40.740">
    <property type="match status" value="1"/>
</dbReference>
<dbReference type="Gene3D" id="2.60.40.10">
    <property type="entry name" value="Immunoglobulins"/>
    <property type="match status" value="1"/>
</dbReference>
<dbReference type="InterPro" id="IPR027994">
    <property type="entry name" value="WxL_dom"/>
</dbReference>
<dbReference type="InterPro" id="IPR013783">
    <property type="entry name" value="Ig-like_fold"/>
</dbReference>
<dbReference type="Proteomes" id="UP000664632">
    <property type="component" value="Unassembled WGS sequence"/>
</dbReference>
<accession>A0ABS3GX85</accession>
<dbReference type="InterPro" id="IPR046776">
    <property type="entry name" value="Pectate_lyase_5"/>
</dbReference>
<proteinExistence type="predicted"/>
<evidence type="ECO:0000313" key="2">
    <source>
        <dbReference type="EMBL" id="MBO0439876.1"/>
    </source>
</evidence>
<keyword evidence="3" id="KW-1185">Reference proteome</keyword>
<dbReference type="NCBIfam" id="TIGR04226">
    <property type="entry name" value="RrgB_K2N_iso_D2"/>
    <property type="match status" value="1"/>
</dbReference>